<evidence type="ECO:0000313" key="5">
    <source>
        <dbReference type="EMBL" id="QLJ99593.1"/>
    </source>
</evidence>
<dbReference type="PANTHER" id="PTHR48105">
    <property type="entry name" value="THIOREDOXIN REDUCTASE 1-RELATED-RELATED"/>
    <property type="match status" value="1"/>
</dbReference>
<protein>
    <submittedName>
        <fullName evidence="5">NAD(P)/FAD-dependent oxidoreductase</fullName>
    </submittedName>
</protein>
<dbReference type="AlphaFoldDB" id="A0A7D5YEI8"/>
<dbReference type="PRINTS" id="PR00368">
    <property type="entry name" value="FADPNR"/>
</dbReference>
<dbReference type="SUPFAM" id="SSF51905">
    <property type="entry name" value="FAD/NAD(P)-binding domain"/>
    <property type="match status" value="1"/>
</dbReference>
<dbReference type="GO" id="GO:0004791">
    <property type="term" value="F:thioredoxin-disulfide reductase (NADPH) activity"/>
    <property type="evidence" value="ECO:0007669"/>
    <property type="project" value="UniProtKB-EC"/>
</dbReference>
<evidence type="ECO:0000259" key="4">
    <source>
        <dbReference type="Pfam" id="PF07992"/>
    </source>
</evidence>
<dbReference type="Gene3D" id="3.50.50.60">
    <property type="entry name" value="FAD/NAD(P)-binding domain"/>
    <property type="match status" value="2"/>
</dbReference>
<name>A0A7D5YEI8_9ACTN</name>
<dbReference type="EMBL" id="CP058905">
    <property type="protein sequence ID" value="QLJ99593.1"/>
    <property type="molecule type" value="Genomic_DNA"/>
</dbReference>
<keyword evidence="1" id="KW-0285">Flavoprotein</keyword>
<dbReference type="InterPro" id="IPR050097">
    <property type="entry name" value="Ferredoxin-NADP_redctase_2"/>
</dbReference>
<organism evidence="5">
    <name type="scientific">Micromonospora carbonacea</name>
    <dbReference type="NCBI Taxonomy" id="47853"/>
    <lineage>
        <taxon>Bacteria</taxon>
        <taxon>Bacillati</taxon>
        <taxon>Actinomycetota</taxon>
        <taxon>Actinomycetes</taxon>
        <taxon>Micromonosporales</taxon>
        <taxon>Micromonosporaceae</taxon>
        <taxon>Micromonospora</taxon>
    </lineage>
</organism>
<accession>A0A7D5YEI8</accession>
<gene>
    <name evidence="5" type="ORF">HZU44_05605</name>
</gene>
<dbReference type="Pfam" id="PF07992">
    <property type="entry name" value="Pyr_redox_2"/>
    <property type="match status" value="1"/>
</dbReference>
<dbReference type="InterPro" id="IPR023753">
    <property type="entry name" value="FAD/NAD-binding_dom"/>
</dbReference>
<keyword evidence="2" id="KW-0560">Oxidoreductase</keyword>
<evidence type="ECO:0000256" key="2">
    <source>
        <dbReference type="ARBA" id="ARBA00023002"/>
    </source>
</evidence>
<evidence type="ECO:0000256" key="3">
    <source>
        <dbReference type="ARBA" id="ARBA00048132"/>
    </source>
</evidence>
<dbReference type="PRINTS" id="PR00469">
    <property type="entry name" value="PNDRDTASEII"/>
</dbReference>
<comment type="catalytic activity">
    <reaction evidence="3">
        <text>[thioredoxin]-dithiol + NADP(+) = [thioredoxin]-disulfide + NADPH + H(+)</text>
        <dbReference type="Rhea" id="RHEA:20345"/>
        <dbReference type="Rhea" id="RHEA-COMP:10698"/>
        <dbReference type="Rhea" id="RHEA-COMP:10700"/>
        <dbReference type="ChEBI" id="CHEBI:15378"/>
        <dbReference type="ChEBI" id="CHEBI:29950"/>
        <dbReference type="ChEBI" id="CHEBI:50058"/>
        <dbReference type="ChEBI" id="CHEBI:57783"/>
        <dbReference type="ChEBI" id="CHEBI:58349"/>
        <dbReference type="EC" id="1.8.1.9"/>
    </reaction>
</comment>
<evidence type="ECO:0000256" key="1">
    <source>
        <dbReference type="ARBA" id="ARBA00022630"/>
    </source>
</evidence>
<reference evidence="5" key="1">
    <citation type="submission" date="2020-08" db="EMBL/GenBank/DDBJ databases">
        <title>A bifunctional nitrone conjugated secondary metabolite targeting the ribosome.</title>
        <authorList>
            <person name="Limbrick E.M."/>
            <person name="Graf M."/>
            <person name="Derewacz D.K."/>
            <person name="Nguyen F."/>
            <person name="Spraggins J.M."/>
            <person name="Wieland M."/>
            <person name="Ynigez-Gutierrez A.E."/>
            <person name="Reisman B.J."/>
            <person name="Zinshteyn B."/>
            <person name="McCulloch K."/>
            <person name="Iverson T.M."/>
            <person name="Green R."/>
            <person name="Wilson D.N."/>
            <person name="Bachmann B.O."/>
        </authorList>
    </citation>
    <scope>NUCLEOTIDE SEQUENCE</scope>
    <source>
        <strain evidence="5">Africana</strain>
    </source>
</reference>
<feature type="domain" description="FAD/NAD(P)-binding" evidence="4">
    <location>
        <begin position="4"/>
        <end position="275"/>
    </location>
</feature>
<sequence length="324" mass="34332">MNKYDVVVVGGGPAGLNAALVLARARRRVAVVDAGHPRNAPATRLHGFLSRDGMPPHDLLSAGRAEVAGYGGRLIDDTVVGIERGFRVHLATAPALSARRVLVATGLRDDLPAIPGLAERWGRDVLHCPYCHGYEVRDRPLGVLGGTVDAVQHALLVRQWSPDVAFFAHTHDLTADDRERLTARGIRIVDGTVARLVIDRDRLAGVELDRGSVVAPAAIFVRPRFVPSNNLLTGLDCQVDGNGWVVVDQTGRTSVPGVWAAGNAVDPRAQVITAAGAGSAAAIALHADLVEEDVQRAVADARPFSAALERQVTEAVLAGRRHGL</sequence>
<dbReference type="InterPro" id="IPR036188">
    <property type="entry name" value="FAD/NAD-bd_sf"/>
</dbReference>
<proteinExistence type="predicted"/>